<dbReference type="Pfam" id="PF00933">
    <property type="entry name" value="Glyco_hydro_3"/>
    <property type="match status" value="1"/>
</dbReference>
<feature type="domain" description="Glycoside hydrolase family 3 N-terminal" evidence="6">
    <location>
        <begin position="89"/>
        <end position="169"/>
    </location>
</feature>
<dbReference type="PANTHER" id="PTHR30480">
    <property type="entry name" value="BETA-HEXOSAMINIDASE-RELATED"/>
    <property type="match status" value="1"/>
</dbReference>
<dbReference type="STRING" id="1073090.A0A1L9S5H7"/>
<evidence type="ECO:0000256" key="5">
    <source>
        <dbReference type="ARBA" id="ARBA00023295"/>
    </source>
</evidence>
<evidence type="ECO:0000256" key="2">
    <source>
        <dbReference type="ARBA" id="ARBA00022801"/>
    </source>
</evidence>
<dbReference type="PANTHER" id="PTHR30480:SF8">
    <property type="entry name" value="PUTATIVE (AFU_ORTHOLOGUE AFUA_8G04060)-RELATED"/>
    <property type="match status" value="1"/>
</dbReference>
<dbReference type="OrthoDB" id="47059at2759"/>
<dbReference type="SUPFAM" id="SSF51445">
    <property type="entry name" value="(Trans)glycosidases"/>
    <property type="match status" value="1"/>
</dbReference>
<dbReference type="GO" id="GO:0005975">
    <property type="term" value="P:carbohydrate metabolic process"/>
    <property type="evidence" value="ECO:0007669"/>
    <property type="project" value="InterPro"/>
</dbReference>
<dbReference type="GO" id="GO:0009254">
    <property type="term" value="P:peptidoglycan turnover"/>
    <property type="evidence" value="ECO:0007669"/>
    <property type="project" value="TreeGrafter"/>
</dbReference>
<dbReference type="Gene3D" id="3.20.20.300">
    <property type="entry name" value="Glycoside hydrolase, family 3, N-terminal domain"/>
    <property type="match status" value="1"/>
</dbReference>
<dbReference type="InterPro" id="IPR050226">
    <property type="entry name" value="NagZ_Beta-hexosaminidase"/>
</dbReference>
<gene>
    <name evidence="7" type="ORF">ASPZODRAFT_147373</name>
</gene>
<keyword evidence="3" id="KW-0325">Glycoprotein</keyword>
<keyword evidence="5" id="KW-0326">Glycosidase</keyword>
<dbReference type="EMBL" id="KV878360">
    <property type="protein sequence ID" value="OJJ42387.1"/>
    <property type="molecule type" value="Genomic_DNA"/>
</dbReference>
<dbReference type="InterPro" id="IPR017853">
    <property type="entry name" value="GH"/>
</dbReference>
<evidence type="ECO:0000313" key="7">
    <source>
        <dbReference type="EMBL" id="OJJ42387.1"/>
    </source>
</evidence>
<dbReference type="InterPro" id="IPR036962">
    <property type="entry name" value="Glyco_hydro_3_N_sf"/>
</dbReference>
<evidence type="ECO:0000256" key="4">
    <source>
        <dbReference type="ARBA" id="ARBA00023277"/>
    </source>
</evidence>
<keyword evidence="4" id="KW-0119">Carbohydrate metabolism</keyword>
<protein>
    <recommendedName>
        <fullName evidence="6">Glycoside hydrolase family 3 N-terminal domain-containing protein</fullName>
    </recommendedName>
</protein>
<dbReference type="GeneID" id="34611725"/>
<keyword evidence="2" id="KW-0378">Hydrolase</keyword>
<sequence>MPYNILHPVSISPYVASHLSTIYESTDYRQQIHSISHILHIMSSLECLQKNGFVVIRLILSPEEINTLQTAALKAIKRTRAGEWPYLRSSLIQDHHVGAIALQARNLLDAPQAIQLIQSLQNLAYAAGHKPPLLISLDQENGAVNSIGDDNYLRQFPSAMGLAACNDPRLTRVPPSWRV</sequence>
<dbReference type="VEuPathDB" id="FungiDB:ASPZODRAFT_147373"/>
<accession>A0A1L9S5H7</accession>
<proteinExistence type="inferred from homology"/>
<evidence type="ECO:0000256" key="3">
    <source>
        <dbReference type="ARBA" id="ARBA00023180"/>
    </source>
</evidence>
<evidence type="ECO:0000256" key="1">
    <source>
        <dbReference type="ARBA" id="ARBA00005336"/>
    </source>
</evidence>
<evidence type="ECO:0000259" key="6">
    <source>
        <dbReference type="Pfam" id="PF00933"/>
    </source>
</evidence>
<comment type="similarity">
    <text evidence="1">Belongs to the glycosyl hydrolase 3 family.</text>
</comment>
<dbReference type="AlphaFoldDB" id="A0A1L9S5H7"/>
<name>A0A1L9S5H7_9EURO</name>
<dbReference type="Proteomes" id="UP000184188">
    <property type="component" value="Unassembled WGS sequence"/>
</dbReference>
<organism evidence="7 8">
    <name type="scientific">Penicilliopsis zonata CBS 506.65</name>
    <dbReference type="NCBI Taxonomy" id="1073090"/>
    <lineage>
        <taxon>Eukaryota</taxon>
        <taxon>Fungi</taxon>
        <taxon>Dikarya</taxon>
        <taxon>Ascomycota</taxon>
        <taxon>Pezizomycotina</taxon>
        <taxon>Eurotiomycetes</taxon>
        <taxon>Eurotiomycetidae</taxon>
        <taxon>Eurotiales</taxon>
        <taxon>Aspergillaceae</taxon>
        <taxon>Penicilliopsis</taxon>
    </lineage>
</organism>
<keyword evidence="8" id="KW-1185">Reference proteome</keyword>
<reference evidence="8" key="1">
    <citation type="journal article" date="2017" name="Genome Biol.">
        <title>Comparative genomics reveals high biological diversity and specific adaptations in the industrially and medically important fungal genus Aspergillus.</title>
        <authorList>
            <person name="de Vries R.P."/>
            <person name="Riley R."/>
            <person name="Wiebenga A."/>
            <person name="Aguilar-Osorio G."/>
            <person name="Amillis S."/>
            <person name="Uchima C.A."/>
            <person name="Anderluh G."/>
            <person name="Asadollahi M."/>
            <person name="Askin M."/>
            <person name="Barry K."/>
            <person name="Battaglia E."/>
            <person name="Bayram O."/>
            <person name="Benocci T."/>
            <person name="Braus-Stromeyer S.A."/>
            <person name="Caldana C."/>
            <person name="Canovas D."/>
            <person name="Cerqueira G.C."/>
            <person name="Chen F."/>
            <person name="Chen W."/>
            <person name="Choi C."/>
            <person name="Clum A."/>
            <person name="Dos Santos R.A."/>
            <person name="Damasio A.R."/>
            <person name="Diallinas G."/>
            <person name="Emri T."/>
            <person name="Fekete E."/>
            <person name="Flipphi M."/>
            <person name="Freyberg S."/>
            <person name="Gallo A."/>
            <person name="Gournas C."/>
            <person name="Habgood R."/>
            <person name="Hainaut M."/>
            <person name="Harispe M.L."/>
            <person name="Henrissat B."/>
            <person name="Hilden K.S."/>
            <person name="Hope R."/>
            <person name="Hossain A."/>
            <person name="Karabika E."/>
            <person name="Karaffa L."/>
            <person name="Karanyi Z."/>
            <person name="Krasevec N."/>
            <person name="Kuo A."/>
            <person name="Kusch H."/>
            <person name="LaButti K."/>
            <person name="Lagendijk E.L."/>
            <person name="Lapidus A."/>
            <person name="Levasseur A."/>
            <person name="Lindquist E."/>
            <person name="Lipzen A."/>
            <person name="Logrieco A.F."/>
            <person name="MacCabe A."/>
            <person name="Maekelae M.R."/>
            <person name="Malavazi I."/>
            <person name="Melin P."/>
            <person name="Meyer V."/>
            <person name="Mielnichuk N."/>
            <person name="Miskei M."/>
            <person name="Molnar A.P."/>
            <person name="Mule G."/>
            <person name="Ngan C.Y."/>
            <person name="Orejas M."/>
            <person name="Orosz E."/>
            <person name="Ouedraogo J.P."/>
            <person name="Overkamp K.M."/>
            <person name="Park H.-S."/>
            <person name="Perrone G."/>
            <person name="Piumi F."/>
            <person name="Punt P.J."/>
            <person name="Ram A.F."/>
            <person name="Ramon A."/>
            <person name="Rauscher S."/>
            <person name="Record E."/>
            <person name="Riano-Pachon D.M."/>
            <person name="Robert V."/>
            <person name="Roehrig J."/>
            <person name="Ruller R."/>
            <person name="Salamov A."/>
            <person name="Salih N.S."/>
            <person name="Samson R.A."/>
            <person name="Sandor E."/>
            <person name="Sanguinetti M."/>
            <person name="Schuetze T."/>
            <person name="Sepcic K."/>
            <person name="Shelest E."/>
            <person name="Sherlock G."/>
            <person name="Sophianopoulou V."/>
            <person name="Squina F.M."/>
            <person name="Sun H."/>
            <person name="Susca A."/>
            <person name="Todd R.B."/>
            <person name="Tsang A."/>
            <person name="Unkles S.E."/>
            <person name="van de Wiele N."/>
            <person name="van Rossen-Uffink D."/>
            <person name="Oliveira J.V."/>
            <person name="Vesth T.C."/>
            <person name="Visser J."/>
            <person name="Yu J.-H."/>
            <person name="Zhou M."/>
            <person name="Andersen M.R."/>
            <person name="Archer D.B."/>
            <person name="Baker S.E."/>
            <person name="Benoit I."/>
            <person name="Brakhage A.A."/>
            <person name="Braus G.H."/>
            <person name="Fischer R."/>
            <person name="Frisvad J.C."/>
            <person name="Goldman G.H."/>
            <person name="Houbraken J."/>
            <person name="Oakley B."/>
            <person name="Pocsi I."/>
            <person name="Scazzocchio C."/>
            <person name="Seiboth B."/>
            <person name="vanKuyk P.A."/>
            <person name="Wortman J."/>
            <person name="Dyer P.S."/>
            <person name="Grigoriev I.V."/>
        </authorList>
    </citation>
    <scope>NUCLEOTIDE SEQUENCE [LARGE SCALE GENOMIC DNA]</scope>
    <source>
        <strain evidence="8">CBS 506.65</strain>
    </source>
</reference>
<evidence type="ECO:0000313" key="8">
    <source>
        <dbReference type="Proteomes" id="UP000184188"/>
    </source>
</evidence>
<dbReference type="GO" id="GO:0004553">
    <property type="term" value="F:hydrolase activity, hydrolyzing O-glycosyl compounds"/>
    <property type="evidence" value="ECO:0007669"/>
    <property type="project" value="InterPro"/>
</dbReference>
<dbReference type="InterPro" id="IPR001764">
    <property type="entry name" value="Glyco_hydro_3_N"/>
</dbReference>
<dbReference type="RefSeq" id="XP_022576897.1">
    <property type="nucleotide sequence ID" value="XM_022725260.1"/>
</dbReference>